<accession>A0A518HSV0</accession>
<evidence type="ECO:0000313" key="2">
    <source>
        <dbReference type="Proteomes" id="UP000319004"/>
    </source>
</evidence>
<protein>
    <submittedName>
        <fullName evidence="1">Uncharacterized protein</fullName>
    </submittedName>
</protein>
<name>A0A518HSV0_9BACT</name>
<sequence>MVSRSQPGLPIGCLQTIRRSESRSQRAISRAKSQNQTGVNVSGCRERQARWESGSVSLHCARSQFKSCVFAAARGSVASTDLKHPATMAIHRQKNARVLKQIWFARPLRQATMQFRQGLHGLPDKFARSPRQAWSVSQATIVGLPDKVFADSREISATYSTPTKELKGIKEVPSTFLLSELDGEAGW</sequence>
<dbReference type="EMBL" id="CP037423">
    <property type="protein sequence ID" value="QDV43898.1"/>
    <property type="molecule type" value="Genomic_DNA"/>
</dbReference>
<keyword evidence="2" id="KW-1185">Reference proteome</keyword>
<dbReference type="AlphaFoldDB" id="A0A518HSV0"/>
<dbReference type="Proteomes" id="UP000319004">
    <property type="component" value="Chromosome"/>
</dbReference>
<evidence type="ECO:0000313" key="1">
    <source>
        <dbReference type="EMBL" id="QDV43898.1"/>
    </source>
</evidence>
<dbReference type="KEGG" id="snep:Enr13x_37580"/>
<reference evidence="1 2" key="1">
    <citation type="submission" date="2019-03" db="EMBL/GenBank/DDBJ databases">
        <title>Deep-cultivation of Planctomycetes and their phenomic and genomic characterization uncovers novel biology.</title>
        <authorList>
            <person name="Wiegand S."/>
            <person name="Jogler M."/>
            <person name="Boedeker C."/>
            <person name="Pinto D."/>
            <person name="Vollmers J."/>
            <person name="Rivas-Marin E."/>
            <person name="Kohn T."/>
            <person name="Peeters S.H."/>
            <person name="Heuer A."/>
            <person name="Rast P."/>
            <person name="Oberbeckmann S."/>
            <person name="Bunk B."/>
            <person name="Jeske O."/>
            <person name="Meyerdierks A."/>
            <person name="Storesund J.E."/>
            <person name="Kallscheuer N."/>
            <person name="Luecker S."/>
            <person name="Lage O.M."/>
            <person name="Pohl T."/>
            <person name="Merkel B.J."/>
            <person name="Hornburger P."/>
            <person name="Mueller R.-W."/>
            <person name="Bruemmer F."/>
            <person name="Labrenz M."/>
            <person name="Spormann A.M."/>
            <person name="Op den Camp H."/>
            <person name="Overmann J."/>
            <person name="Amann R."/>
            <person name="Jetten M.S.M."/>
            <person name="Mascher T."/>
            <person name="Medema M.H."/>
            <person name="Devos D.P."/>
            <person name="Kaster A.-K."/>
            <person name="Ovreas L."/>
            <person name="Rohde M."/>
            <person name="Galperin M.Y."/>
            <person name="Jogler C."/>
        </authorList>
    </citation>
    <scope>NUCLEOTIDE SEQUENCE [LARGE SCALE GENOMIC DNA]</scope>
    <source>
        <strain evidence="1 2">Enr13</strain>
    </source>
</reference>
<gene>
    <name evidence="1" type="ORF">Enr13x_37580</name>
</gene>
<organism evidence="1 2">
    <name type="scientific">Stieleria neptunia</name>
    <dbReference type="NCBI Taxonomy" id="2527979"/>
    <lineage>
        <taxon>Bacteria</taxon>
        <taxon>Pseudomonadati</taxon>
        <taxon>Planctomycetota</taxon>
        <taxon>Planctomycetia</taxon>
        <taxon>Pirellulales</taxon>
        <taxon>Pirellulaceae</taxon>
        <taxon>Stieleria</taxon>
    </lineage>
</organism>
<proteinExistence type="predicted"/>